<dbReference type="SUPFAM" id="SSF55073">
    <property type="entry name" value="Nucleotide cyclase"/>
    <property type="match status" value="1"/>
</dbReference>
<reference evidence="5 6" key="1">
    <citation type="submission" date="2022-03" db="EMBL/GenBank/DDBJ databases">
        <authorList>
            <person name="Koch H."/>
        </authorList>
    </citation>
    <scope>NUCLEOTIDE SEQUENCE [LARGE SCALE GENOMIC DNA]</scope>
    <source>
        <strain evidence="5 6">G1</strain>
    </source>
</reference>
<feature type="domain" description="GGDEF" evidence="4">
    <location>
        <begin position="256"/>
        <end position="388"/>
    </location>
</feature>
<organism evidence="5 6">
    <name type="scientific">Trichlorobacter ammonificans</name>
    <dbReference type="NCBI Taxonomy" id="2916410"/>
    <lineage>
        <taxon>Bacteria</taxon>
        <taxon>Pseudomonadati</taxon>
        <taxon>Thermodesulfobacteriota</taxon>
        <taxon>Desulfuromonadia</taxon>
        <taxon>Geobacterales</taxon>
        <taxon>Geobacteraceae</taxon>
        <taxon>Trichlorobacter</taxon>
    </lineage>
</organism>
<dbReference type="Gene3D" id="3.30.70.270">
    <property type="match status" value="1"/>
</dbReference>
<protein>
    <recommendedName>
        <fullName evidence="1">diguanylate cyclase</fullName>
        <ecNumber evidence="1">2.7.7.65</ecNumber>
    </recommendedName>
</protein>
<evidence type="ECO:0000313" key="5">
    <source>
        <dbReference type="EMBL" id="CAH2031186.1"/>
    </source>
</evidence>
<sequence>MIKAKKKKSQAAPPSDATLLRMEAVLAAPPAERAELLAEYSALSDSYGKLYHQLYKTLAISDTYQQELKEVTQKLEHAALKLRQLSEVALPICMYCHKVRTDDDYWQRLESYFSSHVDIMFSHGICPDCIKSTYSRLGEREQAADPTVCSRPGRQQRNDVAADEPLQEMKVLLQRITGDGNPLAPELEKIVSRYAKLLRRFNKIVTISDSYQFQLRDLNMRLELMVRTDILTGLANRMEMLNQLGIEVKRSERHHKTFSLLLGDLDLFKQINDTFGHLAGDRVLRQVASRLRDKLRSEDVCARWGGEEFMILLPETSLDQAVVVAEKLAAAVREKEIVWDRQPIRITISFGVGEFSVGSSIDEFIQRVDNALYVAKNTGRNRVERATSPRSRP</sequence>
<name>A0ABM9D7Q0_9BACT</name>
<evidence type="ECO:0000259" key="4">
    <source>
        <dbReference type="PROSITE" id="PS50887"/>
    </source>
</evidence>
<dbReference type="PROSITE" id="PS50887">
    <property type="entry name" value="GGDEF"/>
    <property type="match status" value="1"/>
</dbReference>
<dbReference type="InterPro" id="IPR050469">
    <property type="entry name" value="Diguanylate_Cyclase"/>
</dbReference>
<dbReference type="Proteomes" id="UP001295463">
    <property type="component" value="Chromosome"/>
</dbReference>
<keyword evidence="3" id="KW-0175">Coiled coil</keyword>
<dbReference type="EC" id="2.7.7.65" evidence="1"/>
<dbReference type="EMBL" id="OW150024">
    <property type="protein sequence ID" value="CAH2031186.1"/>
    <property type="molecule type" value="Genomic_DNA"/>
</dbReference>
<dbReference type="CDD" id="cd01949">
    <property type="entry name" value="GGDEF"/>
    <property type="match status" value="1"/>
</dbReference>
<dbReference type="RefSeq" id="WP_305732024.1">
    <property type="nucleotide sequence ID" value="NZ_OW150024.1"/>
</dbReference>
<dbReference type="Pfam" id="PF00990">
    <property type="entry name" value="GGDEF"/>
    <property type="match status" value="1"/>
</dbReference>
<proteinExistence type="predicted"/>
<dbReference type="NCBIfam" id="TIGR00254">
    <property type="entry name" value="GGDEF"/>
    <property type="match status" value="1"/>
</dbReference>
<evidence type="ECO:0000256" key="1">
    <source>
        <dbReference type="ARBA" id="ARBA00012528"/>
    </source>
</evidence>
<evidence type="ECO:0000256" key="3">
    <source>
        <dbReference type="SAM" id="Coils"/>
    </source>
</evidence>
<keyword evidence="6" id="KW-1185">Reference proteome</keyword>
<dbReference type="InterPro" id="IPR043128">
    <property type="entry name" value="Rev_trsase/Diguanyl_cyclase"/>
</dbReference>
<dbReference type="SMART" id="SM00267">
    <property type="entry name" value="GGDEF"/>
    <property type="match status" value="1"/>
</dbReference>
<dbReference type="PANTHER" id="PTHR45138:SF9">
    <property type="entry name" value="DIGUANYLATE CYCLASE DGCM-RELATED"/>
    <property type="match status" value="1"/>
</dbReference>
<evidence type="ECO:0000313" key="6">
    <source>
        <dbReference type="Proteomes" id="UP001295463"/>
    </source>
</evidence>
<dbReference type="InterPro" id="IPR000160">
    <property type="entry name" value="GGDEF_dom"/>
</dbReference>
<accession>A0ABM9D7Q0</accession>
<evidence type="ECO:0000256" key="2">
    <source>
        <dbReference type="ARBA" id="ARBA00034247"/>
    </source>
</evidence>
<gene>
    <name evidence="5" type="ORF">GEAMG1_1356</name>
</gene>
<dbReference type="PANTHER" id="PTHR45138">
    <property type="entry name" value="REGULATORY COMPONENTS OF SENSORY TRANSDUCTION SYSTEM"/>
    <property type="match status" value="1"/>
</dbReference>
<comment type="catalytic activity">
    <reaction evidence="2">
        <text>2 GTP = 3',3'-c-di-GMP + 2 diphosphate</text>
        <dbReference type="Rhea" id="RHEA:24898"/>
        <dbReference type="ChEBI" id="CHEBI:33019"/>
        <dbReference type="ChEBI" id="CHEBI:37565"/>
        <dbReference type="ChEBI" id="CHEBI:58805"/>
        <dbReference type="EC" id="2.7.7.65"/>
    </reaction>
</comment>
<feature type="coiled-coil region" evidence="3">
    <location>
        <begin position="61"/>
        <end position="88"/>
    </location>
</feature>
<dbReference type="InterPro" id="IPR029787">
    <property type="entry name" value="Nucleotide_cyclase"/>
</dbReference>